<dbReference type="Proteomes" id="UP000196239">
    <property type="component" value="Chromosome 1"/>
</dbReference>
<keyword evidence="3" id="KW-0418">Kinase</keyword>
<dbReference type="InterPro" id="IPR050249">
    <property type="entry name" value="Pseudomonas-type_ThrB"/>
</dbReference>
<dbReference type="EMBL" id="LN890280">
    <property type="protein sequence ID" value="CUR50974.1"/>
    <property type="molecule type" value="Genomic_DNA"/>
</dbReference>
<dbReference type="Gene3D" id="3.90.1200.10">
    <property type="match status" value="1"/>
</dbReference>
<evidence type="ECO:0000313" key="3">
    <source>
        <dbReference type="EMBL" id="CUR50974.1"/>
    </source>
</evidence>
<dbReference type="InterPro" id="IPR002575">
    <property type="entry name" value="Aminoglycoside_PTrfase"/>
</dbReference>
<comment type="similarity">
    <text evidence="1">Belongs to the pseudomonas-type ThrB family.</text>
</comment>
<feature type="domain" description="Aminoglycoside phosphotransferase" evidence="2">
    <location>
        <begin position="36"/>
        <end position="244"/>
    </location>
</feature>
<proteinExistence type="inferred from homology"/>
<evidence type="ECO:0000256" key="1">
    <source>
        <dbReference type="ARBA" id="ARBA00038240"/>
    </source>
</evidence>
<dbReference type="Pfam" id="PF01636">
    <property type="entry name" value="APH"/>
    <property type="match status" value="1"/>
</dbReference>
<reference evidence="4" key="1">
    <citation type="submission" date="2015-10" db="EMBL/GenBank/DDBJ databases">
        <authorList>
            <person name="Lehtovirta-Morley L.E."/>
            <person name="Vieille C."/>
        </authorList>
    </citation>
    <scope>NUCLEOTIDE SEQUENCE [LARGE SCALE GENOMIC DNA]</scope>
</reference>
<sequence length="330" mass="39146">MKSIIVRKEYLRKNYPQITPIKKIVKLRHIDLNSVNFLIYSKNGKYVLHFNTDKTLIKKIEDVCKILRFCSENAVKVSEPIIRKNGKFVDVTNNCYLTRYYEGHLYDGSVKELKELSSNIANLHKVLSTYPRRFNHTTDNKPYRILTRSELEKISKGICTKAKFSSIDKKVFRNISFITECIEKDISEAEIMNKIKSSKQLIHSDLHPKNVIFNNGKVSAIIDFNSLRIGEIEEDLAFASYRFASYKKRNVREIKNHVTNFIDTYKKYHPITKERTKLVCYFFRHITLQRLCYIIRTHYFKKSDLWMSDFDKHLNLLKLQNKIEILMKTH</sequence>
<evidence type="ECO:0000313" key="4">
    <source>
        <dbReference type="Proteomes" id="UP000196239"/>
    </source>
</evidence>
<dbReference type="GO" id="GO:0019202">
    <property type="term" value="F:amino acid kinase activity"/>
    <property type="evidence" value="ECO:0007669"/>
    <property type="project" value="TreeGrafter"/>
</dbReference>
<name>A0A128A0T8_9ARCH</name>
<dbReference type="KEGG" id="ndv:NDEV_0209"/>
<dbReference type="SUPFAM" id="SSF56112">
    <property type="entry name" value="Protein kinase-like (PK-like)"/>
    <property type="match status" value="1"/>
</dbReference>
<accession>A0A128A0T8</accession>
<dbReference type="Gene3D" id="3.30.200.20">
    <property type="entry name" value="Phosphorylase Kinase, domain 1"/>
    <property type="match status" value="1"/>
</dbReference>
<protein>
    <submittedName>
        <fullName evidence="3">Kinase</fullName>
    </submittedName>
</protein>
<dbReference type="PANTHER" id="PTHR21064">
    <property type="entry name" value="AMINOGLYCOSIDE PHOSPHOTRANSFERASE DOMAIN-CONTAINING PROTEIN-RELATED"/>
    <property type="match status" value="1"/>
</dbReference>
<evidence type="ECO:0000259" key="2">
    <source>
        <dbReference type="Pfam" id="PF01636"/>
    </source>
</evidence>
<organism evidence="3 4">
    <name type="scientific">Nitrosotalea devaniterrae</name>
    <dbReference type="NCBI Taxonomy" id="1078905"/>
    <lineage>
        <taxon>Archaea</taxon>
        <taxon>Nitrososphaerota</taxon>
        <taxon>Nitrososphaeria</taxon>
        <taxon>Nitrosotaleales</taxon>
        <taxon>Nitrosotaleaceae</taxon>
        <taxon>Nitrosotalea</taxon>
    </lineage>
</organism>
<keyword evidence="4" id="KW-1185">Reference proteome</keyword>
<dbReference type="AlphaFoldDB" id="A0A128A0T8"/>
<gene>
    <name evidence="3" type="ORF">NDEV_0209</name>
</gene>
<dbReference type="PANTHER" id="PTHR21064:SF6">
    <property type="entry name" value="AMINOGLYCOSIDE PHOSPHOTRANSFERASE DOMAIN-CONTAINING PROTEIN"/>
    <property type="match status" value="1"/>
</dbReference>
<dbReference type="InterPro" id="IPR011009">
    <property type="entry name" value="Kinase-like_dom_sf"/>
</dbReference>
<keyword evidence="3" id="KW-0808">Transferase</keyword>